<evidence type="ECO:0000256" key="1">
    <source>
        <dbReference type="ARBA" id="ARBA00004141"/>
    </source>
</evidence>
<dbReference type="Pfam" id="PF03102">
    <property type="entry name" value="NeuB"/>
    <property type="match status" value="1"/>
</dbReference>
<dbReference type="GO" id="GO:0016020">
    <property type="term" value="C:membrane"/>
    <property type="evidence" value="ECO:0007669"/>
    <property type="project" value="UniProtKB-SubCell"/>
</dbReference>
<evidence type="ECO:0000313" key="18">
    <source>
        <dbReference type="EnsemblMetazoa" id="AALB009467-PA"/>
    </source>
</evidence>
<evidence type="ECO:0000256" key="8">
    <source>
        <dbReference type="ARBA" id="ARBA00022906"/>
    </source>
</evidence>
<dbReference type="GO" id="GO:0005385">
    <property type="term" value="F:zinc ion transmembrane transporter activity"/>
    <property type="evidence" value="ECO:0007669"/>
    <property type="project" value="InterPro"/>
</dbReference>
<dbReference type="SUPFAM" id="SSF51569">
    <property type="entry name" value="Aldolase"/>
    <property type="match status" value="1"/>
</dbReference>
<evidence type="ECO:0000256" key="12">
    <source>
        <dbReference type="ARBA" id="ARBA00034634"/>
    </source>
</evidence>
<reference evidence="18 19" key="1">
    <citation type="journal article" date="2017" name="G3 (Bethesda)">
        <title>The Physical Genome Mapping of Anopheles albimanus Corrected Scaffold Misassemblies and Identified Interarm Rearrangements in Genus Anopheles.</title>
        <authorList>
            <person name="Artemov G.N."/>
            <person name="Peery A.N."/>
            <person name="Jiang X."/>
            <person name="Tu Z."/>
            <person name="Stegniy V.N."/>
            <person name="Sharakhova M.V."/>
            <person name="Sharakhov I.V."/>
        </authorList>
    </citation>
    <scope>NUCLEOTIDE SEQUENCE [LARGE SCALE GENOMIC DNA]</scope>
    <source>
        <strain evidence="18 19">ALBI9_A</strain>
    </source>
</reference>
<dbReference type="InterPro" id="IPR013785">
    <property type="entry name" value="Aldolase_TIM"/>
</dbReference>
<comment type="similarity">
    <text evidence="4">Belongs to the cation diffusion facilitator (CDF) transporter (TC 2.A.4) family. SLC30A subfamily.</text>
</comment>
<feature type="transmembrane region" description="Helical" evidence="15">
    <location>
        <begin position="94"/>
        <end position="116"/>
    </location>
</feature>
<dbReference type="VEuPathDB" id="VectorBase:AALB20_038509"/>
<evidence type="ECO:0000256" key="14">
    <source>
        <dbReference type="SAM" id="MobiDB-lite"/>
    </source>
</evidence>
<dbReference type="CDD" id="cd21459">
    <property type="entry name" value="DLC-like_TCTEX1D2"/>
    <property type="match status" value="1"/>
</dbReference>
<evidence type="ECO:0000256" key="13">
    <source>
        <dbReference type="ARBA" id="ARBA00046010"/>
    </source>
</evidence>
<comment type="function">
    <text evidence="13">Zinc ion transporter mediating zinc entry from the cytosol into the lumen of organelles along the secretory pathway. By contributing to zinc ion homeostasis within the early secretory pathway, regulates the activation and folding of enzymes like alkaline phosphatases.</text>
</comment>
<evidence type="ECO:0000256" key="15">
    <source>
        <dbReference type="SAM" id="Phobius"/>
    </source>
</evidence>
<evidence type="ECO:0000256" key="6">
    <source>
        <dbReference type="ARBA" id="ARBA00022448"/>
    </source>
</evidence>
<proteinExistence type="inferred from homology"/>
<dbReference type="VEuPathDB" id="VectorBase:AALB20_026815"/>
<reference evidence="18" key="2">
    <citation type="submission" date="2022-08" db="UniProtKB">
        <authorList>
            <consortium name="EnsemblMetazoa"/>
        </authorList>
    </citation>
    <scope>IDENTIFICATION</scope>
    <source>
        <strain evidence="18">STECLA/ALBI9_A</strain>
    </source>
</reference>
<evidence type="ECO:0000256" key="11">
    <source>
        <dbReference type="ARBA" id="ARBA00023136"/>
    </source>
</evidence>
<evidence type="ECO:0000259" key="16">
    <source>
        <dbReference type="Pfam" id="PF01545"/>
    </source>
</evidence>
<dbReference type="GO" id="GO:0005794">
    <property type="term" value="C:Golgi apparatus"/>
    <property type="evidence" value="ECO:0007669"/>
    <property type="project" value="UniProtKB-SubCell"/>
</dbReference>
<feature type="transmembrane region" description="Helical" evidence="15">
    <location>
        <begin position="136"/>
        <end position="153"/>
    </location>
</feature>
<keyword evidence="10" id="KW-0406">Ion transport</keyword>
<evidence type="ECO:0000256" key="9">
    <source>
        <dbReference type="ARBA" id="ARBA00022989"/>
    </source>
</evidence>
<dbReference type="Gene3D" id="1.20.1510.10">
    <property type="entry name" value="Cation efflux protein transmembrane domain"/>
    <property type="match status" value="1"/>
</dbReference>
<dbReference type="Pfam" id="PF01545">
    <property type="entry name" value="Cation_efflux"/>
    <property type="match status" value="1"/>
</dbReference>
<dbReference type="VEuPathDB" id="VectorBase:AALB009467"/>
<comment type="catalytic activity">
    <reaction evidence="12">
        <text>Zn(2+)(in) = Zn(2+)(out)</text>
        <dbReference type="Rhea" id="RHEA:29351"/>
        <dbReference type="ChEBI" id="CHEBI:29105"/>
    </reaction>
</comment>
<sequence length="678" mass="75263">MITDSRSFGYRIREKVNNLARLILSDRNSRNLLLFLLLNLSFAFVELMYGIWTNSLGLISDSFHMFFDCTGLLAGLAASVITKWRANEKYSYGYVRAEVLAGFVNSLFLLFIAFFIMSEAVERAIEPPEVKHERLFVVSVLGLLVNFVGIYAFQHGGHGHSHGGGSHGHSHGGISHGHSHGGGSNHHNHDTHSLLSNHNDHGHSHGGSNDHHGHSHHNSSEIVSTNSQIMRGVFLHILADTLGSVGVIISAILMQMFGWMRADPICSMFIALTIGLSTLSLIRESVMVLMQRQPVALDRLLPSCYQKVTGLAGVYSVQEPHFWTLCTDVYVGVIKLEVSKNVDPKYVVQHTRMIFEAIGVRQINIQLDYAAIMVVNDSPGMEKTENLPEGSQQQLAEDSGTLMTGAYLMRPGLGERFKSEKVREIINTALTKTLTGMKYNAELAAIYTKVLADEISLKVRDLNMQCYKHVVEVMLGQQLGAGCNNVCNKTRHKAMWCKKEDRAKVFVVAEIGQNHQGSLEIAKQMIRQAKHFPELTVGYSGHELGIQLTVASVALGAQIVERHFTLDKAWKGTDHRASLDPEEFQRMVKGIRMVEERPGIALPINELVAHVLDSDDYDEAALKLALREITVDDRKLLNSERACSAKLGKSLVYSNDLTVGHTLRAQPSDKALQQTVQF</sequence>
<dbReference type="Proteomes" id="UP000069272">
    <property type="component" value="Chromosome 2R"/>
</dbReference>
<dbReference type="InterPro" id="IPR045316">
    <property type="entry name" value="Msc2-like"/>
</dbReference>
<dbReference type="GO" id="GO:0016051">
    <property type="term" value="P:carbohydrate biosynthetic process"/>
    <property type="evidence" value="ECO:0007669"/>
    <property type="project" value="InterPro"/>
</dbReference>
<keyword evidence="9 15" id="KW-1133">Transmembrane helix</keyword>
<comment type="subcellular location">
    <subcellularLocation>
        <location evidence="2">Golgi apparatus</location>
        <location evidence="2">trans-Golgi network</location>
    </subcellularLocation>
    <subcellularLocation>
        <location evidence="1">Membrane</location>
        <topology evidence="1">Multi-pass membrane protein</topology>
    </subcellularLocation>
</comment>
<dbReference type="InterPro" id="IPR058533">
    <property type="entry name" value="Cation_efflux_TM"/>
</dbReference>
<dbReference type="InterPro" id="IPR002524">
    <property type="entry name" value="Cation_efflux"/>
</dbReference>
<evidence type="ECO:0000256" key="4">
    <source>
        <dbReference type="ARBA" id="ARBA00008873"/>
    </source>
</evidence>
<dbReference type="EnsemblMetazoa" id="AALB009467-RA">
    <property type="protein sequence ID" value="AALB009467-PA"/>
    <property type="gene ID" value="AALB009467"/>
</dbReference>
<keyword evidence="19" id="KW-1185">Reference proteome</keyword>
<keyword evidence="11 15" id="KW-0472">Membrane</keyword>
<comment type="subunit">
    <text evidence="5">Homooligomer.</text>
</comment>
<evidence type="ECO:0000256" key="5">
    <source>
        <dbReference type="ARBA" id="ARBA00011182"/>
    </source>
</evidence>
<keyword evidence="8" id="KW-0862">Zinc</keyword>
<comment type="similarity">
    <text evidence="3">Belongs to the dynein light chain Tctex-type family.</text>
</comment>
<dbReference type="STRING" id="7167.A0A182FSE0"/>
<organism evidence="18 19">
    <name type="scientific">Anopheles albimanus</name>
    <name type="common">New world malaria mosquito</name>
    <dbReference type="NCBI Taxonomy" id="7167"/>
    <lineage>
        <taxon>Eukaryota</taxon>
        <taxon>Metazoa</taxon>
        <taxon>Ecdysozoa</taxon>
        <taxon>Arthropoda</taxon>
        <taxon>Hexapoda</taxon>
        <taxon>Insecta</taxon>
        <taxon>Pterygota</taxon>
        <taxon>Neoptera</taxon>
        <taxon>Endopterygota</taxon>
        <taxon>Diptera</taxon>
        <taxon>Nematocera</taxon>
        <taxon>Culicoidea</taxon>
        <taxon>Culicidae</taxon>
        <taxon>Anophelinae</taxon>
        <taxon>Anopheles</taxon>
    </lineage>
</organism>
<dbReference type="PANTHER" id="PTHR45755">
    <property type="match status" value="1"/>
</dbReference>
<feature type="transmembrane region" description="Helical" evidence="15">
    <location>
        <begin position="31"/>
        <end position="51"/>
    </location>
</feature>
<evidence type="ECO:0000256" key="3">
    <source>
        <dbReference type="ARBA" id="ARBA00005361"/>
    </source>
</evidence>
<keyword evidence="8" id="KW-0864">Zinc transport</keyword>
<evidence type="ECO:0000256" key="2">
    <source>
        <dbReference type="ARBA" id="ARBA00004601"/>
    </source>
</evidence>
<dbReference type="InterPro" id="IPR027469">
    <property type="entry name" value="Cation_efflux_TMD_sf"/>
</dbReference>
<accession>A0A182FSE0</accession>
<dbReference type="GO" id="GO:0006882">
    <property type="term" value="P:intracellular zinc ion homeostasis"/>
    <property type="evidence" value="ECO:0007669"/>
    <property type="project" value="InterPro"/>
</dbReference>
<evidence type="ECO:0000256" key="10">
    <source>
        <dbReference type="ARBA" id="ARBA00023065"/>
    </source>
</evidence>
<evidence type="ECO:0000259" key="17">
    <source>
        <dbReference type="Pfam" id="PF03102"/>
    </source>
</evidence>
<dbReference type="GO" id="GO:1904257">
    <property type="term" value="P:zinc ion import into Golgi lumen"/>
    <property type="evidence" value="ECO:0007669"/>
    <property type="project" value="TreeGrafter"/>
</dbReference>
<feature type="compositionally biased region" description="Basic and acidic residues" evidence="14">
    <location>
        <begin position="187"/>
        <end position="212"/>
    </location>
</feature>
<dbReference type="PANTHER" id="PTHR45755:SF4">
    <property type="entry name" value="ZINC TRANSPORTER 7"/>
    <property type="match status" value="1"/>
</dbReference>
<keyword evidence="6" id="KW-0813">Transport</keyword>
<dbReference type="InterPro" id="IPR038586">
    <property type="entry name" value="Tctex-1-like_sf"/>
</dbReference>
<feature type="transmembrane region" description="Helical" evidence="15">
    <location>
        <begin position="233"/>
        <end position="256"/>
    </location>
</feature>
<dbReference type="AlphaFoldDB" id="A0A182FSE0"/>
<protein>
    <submittedName>
        <fullName evidence="18">Uncharacterized protein</fullName>
    </submittedName>
</protein>
<dbReference type="SUPFAM" id="SSF161111">
    <property type="entry name" value="Cation efflux protein transmembrane domain-like"/>
    <property type="match status" value="1"/>
</dbReference>
<dbReference type="Pfam" id="PF03645">
    <property type="entry name" value="Tctex-1"/>
    <property type="match status" value="1"/>
</dbReference>
<evidence type="ECO:0000313" key="19">
    <source>
        <dbReference type="Proteomes" id="UP000069272"/>
    </source>
</evidence>
<dbReference type="InterPro" id="IPR013132">
    <property type="entry name" value="PseI/NeuA/B-like_N"/>
</dbReference>
<dbReference type="InterPro" id="IPR005334">
    <property type="entry name" value="Tctex-1-like"/>
</dbReference>
<feature type="transmembrane region" description="Helical" evidence="15">
    <location>
        <begin position="63"/>
        <end position="82"/>
    </location>
</feature>
<evidence type="ECO:0000256" key="7">
    <source>
        <dbReference type="ARBA" id="ARBA00022692"/>
    </source>
</evidence>
<feature type="domain" description="PseI/NeuA/B-like" evidence="17">
    <location>
        <begin position="525"/>
        <end position="597"/>
    </location>
</feature>
<dbReference type="NCBIfam" id="TIGR01297">
    <property type="entry name" value="CDF"/>
    <property type="match status" value="1"/>
</dbReference>
<dbReference type="Gene3D" id="3.20.20.70">
    <property type="entry name" value="Aldolase class I"/>
    <property type="match status" value="2"/>
</dbReference>
<feature type="region of interest" description="Disordered" evidence="14">
    <location>
        <begin position="161"/>
        <end position="222"/>
    </location>
</feature>
<name>A0A182FSE0_ANOAL</name>
<dbReference type="Gene3D" id="3.30.1140.40">
    <property type="entry name" value="Tctex-1"/>
    <property type="match status" value="1"/>
</dbReference>
<dbReference type="GO" id="GO:0031410">
    <property type="term" value="C:cytoplasmic vesicle"/>
    <property type="evidence" value="ECO:0007669"/>
    <property type="project" value="TreeGrafter"/>
</dbReference>
<keyword evidence="7 15" id="KW-0812">Transmembrane</keyword>
<feature type="domain" description="Cation efflux protein transmembrane" evidence="16">
    <location>
        <begin position="32"/>
        <end position="290"/>
    </location>
</feature>